<keyword evidence="4" id="KW-0378">Hydrolase</keyword>
<dbReference type="GO" id="GO:0004180">
    <property type="term" value="F:carboxypeptidase activity"/>
    <property type="evidence" value="ECO:0007669"/>
    <property type="project" value="UniProtKB-KW"/>
</dbReference>
<comment type="similarity">
    <text evidence="1">Belongs to the peptidase S66 family.</text>
</comment>
<feature type="active site" description="Charge relay system" evidence="6">
    <location>
        <position position="284"/>
    </location>
</feature>
<dbReference type="Gene3D" id="3.40.50.10740">
    <property type="entry name" value="Class I glutamine amidotransferase-like"/>
    <property type="match status" value="1"/>
</dbReference>
<keyword evidence="3" id="KW-0645">Protease</keyword>
<dbReference type="AlphaFoldDB" id="A0A928VLX9"/>
<feature type="domain" description="LD-carboxypeptidase N-terminal" evidence="7">
    <location>
        <begin position="17"/>
        <end position="143"/>
    </location>
</feature>
<dbReference type="InterPro" id="IPR029062">
    <property type="entry name" value="Class_I_gatase-like"/>
</dbReference>
<feature type="domain" description="LD-carboxypeptidase C-terminal" evidence="8">
    <location>
        <begin position="183"/>
        <end position="299"/>
    </location>
</feature>
<protein>
    <submittedName>
        <fullName evidence="9">LD-carboxypeptidase</fullName>
    </submittedName>
</protein>
<dbReference type="RefSeq" id="WP_264324883.1">
    <property type="nucleotide sequence ID" value="NZ_JADEXQ010000028.1"/>
</dbReference>
<accession>A0A928VLX9</accession>
<evidence type="ECO:0000256" key="1">
    <source>
        <dbReference type="ARBA" id="ARBA00010233"/>
    </source>
</evidence>
<dbReference type="EMBL" id="JADEXQ010000028">
    <property type="protein sequence ID" value="MBE9030057.1"/>
    <property type="molecule type" value="Genomic_DNA"/>
</dbReference>
<sequence>MRSCQLPPPLQPGDLLRVIAPSGALRERAALDQGVEIWRSRGYRVEFVAGYGDRWGYLAGTDAARRAQLQTALTDPECKGILCLRGGWGGSRLLEDWMTLQPPAMQLPDGIKPESLAKWLVGFSDITSLLWAFSQFGVAGLHAPLLTTIAHEPDWSLQRLFDCVAGKPLPTMHGNGWGGGKATGLLLPANLTVATHLLGTPIQPALDGVILAIEDVGEAPYRLDRLLTHWRMSGALQNVAGIALGRFSQCQAPAGYESLSIEEVLRDRLGDLGLPIVADLPFGHDGENGVLPVGLSVELDAAAGTLSFC</sequence>
<evidence type="ECO:0000256" key="3">
    <source>
        <dbReference type="ARBA" id="ARBA00022670"/>
    </source>
</evidence>
<evidence type="ECO:0000256" key="4">
    <source>
        <dbReference type="ARBA" id="ARBA00022801"/>
    </source>
</evidence>
<dbReference type="Pfam" id="PF02016">
    <property type="entry name" value="Peptidase_S66"/>
    <property type="match status" value="1"/>
</dbReference>
<evidence type="ECO:0000313" key="10">
    <source>
        <dbReference type="Proteomes" id="UP000625316"/>
    </source>
</evidence>
<evidence type="ECO:0000313" key="9">
    <source>
        <dbReference type="EMBL" id="MBE9030057.1"/>
    </source>
</evidence>
<dbReference type="InterPro" id="IPR040921">
    <property type="entry name" value="Peptidase_S66C"/>
</dbReference>
<evidence type="ECO:0000256" key="2">
    <source>
        <dbReference type="ARBA" id="ARBA00022645"/>
    </source>
</evidence>
<dbReference type="CDD" id="cd07025">
    <property type="entry name" value="Peptidase_S66"/>
    <property type="match status" value="1"/>
</dbReference>
<dbReference type="Gene3D" id="3.50.30.60">
    <property type="entry name" value="LD-carboxypeptidase A C-terminal domain-like"/>
    <property type="match status" value="1"/>
</dbReference>
<dbReference type="GO" id="GO:0008236">
    <property type="term" value="F:serine-type peptidase activity"/>
    <property type="evidence" value="ECO:0007669"/>
    <property type="project" value="UniProtKB-KW"/>
</dbReference>
<dbReference type="PANTHER" id="PTHR30237:SF2">
    <property type="entry name" value="MUREIN TETRAPEPTIDE CARBOXYPEPTIDASE"/>
    <property type="match status" value="1"/>
</dbReference>
<name>A0A928VLX9_9CYAN</name>
<evidence type="ECO:0000259" key="8">
    <source>
        <dbReference type="Pfam" id="PF17676"/>
    </source>
</evidence>
<dbReference type="PIRSF" id="PIRSF028757">
    <property type="entry name" value="LD-carboxypeptidase"/>
    <property type="match status" value="1"/>
</dbReference>
<organism evidence="9 10">
    <name type="scientific">Romeriopsis navalis LEGE 11480</name>
    <dbReference type="NCBI Taxonomy" id="2777977"/>
    <lineage>
        <taxon>Bacteria</taxon>
        <taxon>Bacillati</taxon>
        <taxon>Cyanobacteriota</taxon>
        <taxon>Cyanophyceae</taxon>
        <taxon>Leptolyngbyales</taxon>
        <taxon>Leptolyngbyaceae</taxon>
        <taxon>Romeriopsis</taxon>
        <taxon>Romeriopsis navalis</taxon>
    </lineage>
</organism>
<dbReference type="Proteomes" id="UP000625316">
    <property type="component" value="Unassembled WGS sequence"/>
</dbReference>
<dbReference type="InterPro" id="IPR003507">
    <property type="entry name" value="S66_fam"/>
</dbReference>
<dbReference type="SUPFAM" id="SSF52317">
    <property type="entry name" value="Class I glutamine amidotransferase-like"/>
    <property type="match status" value="1"/>
</dbReference>
<evidence type="ECO:0000256" key="6">
    <source>
        <dbReference type="PIRSR" id="PIRSR028757-1"/>
    </source>
</evidence>
<dbReference type="InterPro" id="IPR040449">
    <property type="entry name" value="Peptidase_S66_N"/>
</dbReference>
<feature type="active site" description="Nucleophile" evidence="6">
    <location>
        <position position="124"/>
    </location>
</feature>
<evidence type="ECO:0000256" key="5">
    <source>
        <dbReference type="ARBA" id="ARBA00022825"/>
    </source>
</evidence>
<dbReference type="InterPro" id="IPR027461">
    <property type="entry name" value="Carboxypeptidase_A_C_sf"/>
</dbReference>
<proteinExistence type="inferred from homology"/>
<keyword evidence="5" id="KW-0720">Serine protease</keyword>
<feature type="active site" description="Charge relay system" evidence="6">
    <location>
        <position position="214"/>
    </location>
</feature>
<comment type="caution">
    <text evidence="9">The sequence shown here is derived from an EMBL/GenBank/DDBJ whole genome shotgun (WGS) entry which is preliminary data.</text>
</comment>
<reference evidence="9" key="1">
    <citation type="submission" date="2020-10" db="EMBL/GenBank/DDBJ databases">
        <authorList>
            <person name="Castelo-Branco R."/>
            <person name="Eusebio N."/>
            <person name="Adriana R."/>
            <person name="Vieira A."/>
            <person name="Brugerolle De Fraissinette N."/>
            <person name="Rezende De Castro R."/>
            <person name="Schneider M.P."/>
            <person name="Vasconcelos V."/>
            <person name="Leao P.N."/>
        </authorList>
    </citation>
    <scope>NUCLEOTIDE SEQUENCE</scope>
    <source>
        <strain evidence="9">LEGE 11480</strain>
    </source>
</reference>
<dbReference type="InterPro" id="IPR027478">
    <property type="entry name" value="LdcA_N"/>
</dbReference>
<evidence type="ECO:0000259" key="7">
    <source>
        <dbReference type="Pfam" id="PF02016"/>
    </source>
</evidence>
<keyword evidence="10" id="KW-1185">Reference proteome</keyword>
<dbReference type="SUPFAM" id="SSF141986">
    <property type="entry name" value="LD-carboxypeptidase A C-terminal domain-like"/>
    <property type="match status" value="1"/>
</dbReference>
<dbReference type="Pfam" id="PF17676">
    <property type="entry name" value="Peptidase_S66C"/>
    <property type="match status" value="1"/>
</dbReference>
<dbReference type="GO" id="GO:0006508">
    <property type="term" value="P:proteolysis"/>
    <property type="evidence" value="ECO:0007669"/>
    <property type="project" value="UniProtKB-KW"/>
</dbReference>
<dbReference type="PANTHER" id="PTHR30237">
    <property type="entry name" value="MURAMOYLTETRAPEPTIDE CARBOXYPEPTIDASE"/>
    <property type="match status" value="1"/>
</dbReference>
<keyword evidence="2" id="KW-0121">Carboxypeptidase</keyword>
<gene>
    <name evidence="9" type="ORF">IQ266_09990</name>
</gene>